<accession>A0AB34H206</accession>
<comment type="caution">
    <text evidence="1">The sequence shown here is derived from an EMBL/GenBank/DDBJ whole genome shotgun (WGS) entry which is preliminary data.</text>
</comment>
<keyword evidence="2" id="KW-1185">Reference proteome</keyword>
<dbReference type="EMBL" id="JAIQCJ010002014">
    <property type="protein sequence ID" value="KAJ8785472.1"/>
    <property type="molecule type" value="Genomic_DNA"/>
</dbReference>
<gene>
    <name evidence="1" type="ORF">J1605_007069</name>
</gene>
<protein>
    <submittedName>
        <fullName evidence="1">Uncharacterized protein</fullName>
    </submittedName>
</protein>
<dbReference type="AlphaFoldDB" id="A0AB34H206"/>
<organism evidence="1 2">
    <name type="scientific">Eschrichtius robustus</name>
    <name type="common">California gray whale</name>
    <name type="synonym">Eschrichtius gibbosus</name>
    <dbReference type="NCBI Taxonomy" id="9764"/>
    <lineage>
        <taxon>Eukaryota</taxon>
        <taxon>Metazoa</taxon>
        <taxon>Chordata</taxon>
        <taxon>Craniata</taxon>
        <taxon>Vertebrata</taxon>
        <taxon>Euteleostomi</taxon>
        <taxon>Mammalia</taxon>
        <taxon>Eutheria</taxon>
        <taxon>Laurasiatheria</taxon>
        <taxon>Artiodactyla</taxon>
        <taxon>Whippomorpha</taxon>
        <taxon>Cetacea</taxon>
        <taxon>Mysticeti</taxon>
        <taxon>Eschrichtiidae</taxon>
        <taxon>Eschrichtius</taxon>
    </lineage>
</organism>
<evidence type="ECO:0000313" key="1">
    <source>
        <dbReference type="EMBL" id="KAJ8785472.1"/>
    </source>
</evidence>
<proteinExistence type="predicted"/>
<evidence type="ECO:0000313" key="2">
    <source>
        <dbReference type="Proteomes" id="UP001159641"/>
    </source>
</evidence>
<sequence>MWDLSFPTRDRTNIPCIGRKHPFQFSEAAGVEILSKGTGGPSVLHSCIVLGPRGPDGEGAAAAFLSEWGPVRAEAVVGKGAAASNLTLSLHSPLYPRPRAGSFPAPAWNFCWIPKSSCPLCPMQYHFSTKAASPVR</sequence>
<dbReference type="Proteomes" id="UP001159641">
    <property type="component" value="Unassembled WGS sequence"/>
</dbReference>
<reference evidence="1 2" key="1">
    <citation type="submission" date="2022-11" db="EMBL/GenBank/DDBJ databases">
        <title>Whole genome sequence of Eschrichtius robustus ER-17-0199.</title>
        <authorList>
            <person name="Bruniche-Olsen A."/>
            <person name="Black A.N."/>
            <person name="Fields C.J."/>
            <person name="Walden K."/>
            <person name="Dewoody J.A."/>
        </authorList>
    </citation>
    <scope>NUCLEOTIDE SEQUENCE [LARGE SCALE GENOMIC DNA]</scope>
    <source>
        <strain evidence="1">ER-17-0199</strain>
        <tissue evidence="1">Blubber</tissue>
    </source>
</reference>
<name>A0AB34H206_ESCRO</name>